<dbReference type="Pfam" id="PF16157">
    <property type="entry name" value="DUF4865"/>
    <property type="match status" value="1"/>
</dbReference>
<dbReference type="Proteomes" id="UP000194266">
    <property type="component" value="Unassembled WGS sequence"/>
</dbReference>
<dbReference type="InterPro" id="IPR032349">
    <property type="entry name" value="DUF4865"/>
</dbReference>
<sequence>ARDGAVCAAAAVDTGRWELVLFSLWAQETQRAPGADGEVFRVLHLSAPGRARLPRGRQW</sequence>
<organism evidence="1 2">
    <name type="scientific">Streptomyces pharetrae CZA14</name>
    <dbReference type="NCBI Taxonomy" id="1144883"/>
    <lineage>
        <taxon>Bacteria</taxon>
        <taxon>Bacillati</taxon>
        <taxon>Actinomycetota</taxon>
        <taxon>Actinomycetes</taxon>
        <taxon>Kitasatosporales</taxon>
        <taxon>Streptomycetaceae</taxon>
        <taxon>Streptomyces</taxon>
    </lineage>
</organism>
<reference evidence="1 2" key="1">
    <citation type="submission" date="2016-12" db="EMBL/GenBank/DDBJ databases">
        <title>Genome Mining:The Detection of Biosynthetic Gene Clusters to Aid in the Expression of Curamycin A produced by Streptomyces sp. strain CZA14.</title>
        <authorList>
            <person name="Durrell K.A."/>
            <person name="Kirby B.M."/>
            <person name="Khan W."/>
            <person name="Mthethwa T."/>
            <person name="Le Roes-Hill M."/>
        </authorList>
    </citation>
    <scope>NUCLEOTIDE SEQUENCE [LARGE SCALE GENOMIC DNA]</scope>
    <source>
        <strain evidence="1 2">CZA14</strain>
    </source>
</reference>
<evidence type="ECO:0000313" key="1">
    <source>
        <dbReference type="EMBL" id="OSZ56817.1"/>
    </source>
</evidence>
<evidence type="ECO:0000313" key="2">
    <source>
        <dbReference type="Proteomes" id="UP000194266"/>
    </source>
</evidence>
<dbReference type="RefSeq" id="WP_143659819.1">
    <property type="nucleotide sequence ID" value="NZ_MRYD01000252.1"/>
</dbReference>
<gene>
    <name evidence="1" type="ORF">OQI_30895</name>
</gene>
<comment type="caution">
    <text evidence="1">The sequence shown here is derived from an EMBL/GenBank/DDBJ whole genome shotgun (WGS) entry which is preliminary data.</text>
</comment>
<accession>A0ABX3YBN2</accession>
<protein>
    <submittedName>
        <fullName evidence="1">DUF4865 domain-containing protein</fullName>
    </submittedName>
</protein>
<keyword evidence="2" id="KW-1185">Reference proteome</keyword>
<dbReference type="EMBL" id="MRYD01000252">
    <property type="protein sequence ID" value="OSZ56817.1"/>
    <property type="molecule type" value="Genomic_DNA"/>
</dbReference>
<feature type="non-terminal residue" evidence="1">
    <location>
        <position position="1"/>
    </location>
</feature>
<proteinExistence type="predicted"/>
<name>A0ABX3YBN2_9ACTN</name>